<dbReference type="KEGG" id="vg:3416506"/>
<accession>G9JMW3</accession>
<dbReference type="EMBL" id="JN885137">
    <property type="protein sequence ID" value="AEW87830.1"/>
    <property type="molecule type" value="Genomic_DNA"/>
</dbReference>
<reference evidence="3 4" key="1">
    <citation type="journal article" date="2013" name="J. Virol.">
        <title>Genomic characterization of Japanese macaque rhadinovirus, a novel herpesvirus isolated from a nonhuman primate with a spontaneous inflammatory demyelinating disease.</title>
        <authorList>
            <person name="Estep R.D."/>
            <person name="Hansen S.G."/>
            <person name="Rogers K.S."/>
            <person name="Axthelm M.K."/>
            <person name="Wong S.W."/>
        </authorList>
    </citation>
    <scope>NUCLEOTIDE SEQUENCE [LARGE SCALE GENOMIC DNA]</scope>
    <source>
        <strain evidence="2">12E2</strain>
        <strain evidence="1">3A1</strain>
    </source>
</reference>
<evidence type="ECO:0000313" key="2">
    <source>
        <dbReference type="EMBL" id="AEW87830.1"/>
    </source>
</evidence>
<organism evidence="2 3">
    <name type="scientific">Macaca fuscata rhadinovirus</name>
    <dbReference type="NCBI Taxonomy" id="272551"/>
    <lineage>
        <taxon>Viruses</taxon>
        <taxon>Duplodnaviria</taxon>
        <taxon>Heunggongvirae</taxon>
        <taxon>Peploviricota</taxon>
        <taxon>Herviviricetes</taxon>
        <taxon>Herpesvirales</taxon>
        <taxon>Orthoherpesviridae</taxon>
        <taxon>Gammaherpesvirinae</taxon>
        <taxon>Rhadinovirus</taxon>
        <taxon>Rhadinovirus macacinegamma11</taxon>
        <taxon>macacine gammaherpesvirus 11</taxon>
    </lineage>
</organism>
<dbReference type="EMBL" id="JN885136">
    <property type="protein sequence ID" value="AEW87660.1"/>
    <property type="molecule type" value="Genomic_DNA"/>
</dbReference>
<evidence type="ECO:0000313" key="4">
    <source>
        <dbReference type="Proteomes" id="UP000133219"/>
    </source>
</evidence>
<dbReference type="RefSeq" id="YP_238438.1">
    <property type="nucleotide sequence ID" value="NC_007016.1"/>
</dbReference>
<evidence type="ECO:0000313" key="1">
    <source>
        <dbReference type="EMBL" id="AEW87660.1"/>
    </source>
</evidence>
<sequence>MASGRLPDLAEDEAACHGRVPYPVHHWLDCSRLGLDFAASMRAIGLCPECYVCFVTYGLGAWEGQPPEWARTLISAPSFQTALNDIATGWMPDNPPKNGDVKSRLHDTGRLLLEAYAWVLRCICTGVGYADNEGLSLTAVPRGAWSRYLVVSFPRACCFVCKTLNCRQRFPLVTCSPQHALDLPVLRKKWNGAGCVAMQLNVPSISRRLGANLDERGLGPSDAGLLASLRELAPTVPCGNPFNALLRSLTFRGLLSMSRVVLPIGESTETEISRDLGQKVLAYNVLFPCISLPVWSQVVARSVLEKTVPAPRVVVCLECGYCLNFGRGKFETVNFPPTNVFFSRDQKEKQLSICATTGRVYCSYCGGSHMRVISLFEITCVGDPYLRCVLANNAAHSIRDANSLVSVVVPCLASPDCATGLLKHLRVAELFYLTSSISSLSCGKCNRS</sequence>
<evidence type="ECO:0000313" key="3">
    <source>
        <dbReference type="Proteomes" id="UP000124292"/>
    </source>
</evidence>
<dbReference type="Pfam" id="PF03117">
    <property type="entry name" value="Herpes_UL49_1"/>
    <property type="match status" value="1"/>
</dbReference>
<protein>
    <submittedName>
        <fullName evidence="2">JM135</fullName>
    </submittedName>
</protein>
<dbReference type="GO" id="GO:0016032">
    <property type="term" value="P:viral process"/>
    <property type="evidence" value="ECO:0007669"/>
    <property type="project" value="InterPro"/>
</dbReference>
<gene>
    <name evidence="2" type="ORF">JM135</name>
</gene>
<dbReference type="InterPro" id="IPR004339">
    <property type="entry name" value="UL49"/>
</dbReference>
<dbReference type="GeneID" id="3416506"/>
<name>G9JMW3_9GAMA</name>
<dbReference type="GO" id="GO:0019033">
    <property type="term" value="C:viral tegument"/>
    <property type="evidence" value="ECO:0007669"/>
    <property type="project" value="InterPro"/>
</dbReference>
<proteinExistence type="predicted"/>
<dbReference type="Proteomes" id="UP000133219">
    <property type="component" value="Segment"/>
</dbReference>
<dbReference type="Proteomes" id="UP000124292">
    <property type="component" value="Genome"/>
</dbReference>